<evidence type="ECO:0000256" key="5">
    <source>
        <dbReference type="SAM" id="SignalP"/>
    </source>
</evidence>
<evidence type="ECO:0000256" key="2">
    <source>
        <dbReference type="ARBA" id="ARBA00022723"/>
    </source>
</evidence>
<reference evidence="7" key="1">
    <citation type="submission" date="2016-06" db="EMBL/GenBank/DDBJ databases">
        <authorList>
            <person name="Varghese N."/>
            <person name="Submissions Spin"/>
        </authorList>
    </citation>
    <scope>NUCLEOTIDE SEQUENCE [LARGE SCALE GENOMIC DNA]</scope>
    <source>
        <strain evidence="7">DSM 45794</strain>
    </source>
</reference>
<dbReference type="NCBIfam" id="TIGR01256">
    <property type="entry name" value="modA"/>
    <property type="match status" value="1"/>
</dbReference>
<evidence type="ECO:0000313" key="6">
    <source>
        <dbReference type="EMBL" id="SBT66208.1"/>
    </source>
</evidence>
<feature type="binding site" evidence="4">
    <location>
        <position position="75"/>
    </location>
    <ligand>
        <name>molybdate</name>
        <dbReference type="ChEBI" id="CHEBI:36264"/>
    </ligand>
</feature>
<dbReference type="RefSeq" id="WP_091574029.1">
    <property type="nucleotide sequence ID" value="NZ_FLRH01000003.1"/>
</dbReference>
<dbReference type="PANTHER" id="PTHR30632:SF0">
    <property type="entry name" value="SULFATE-BINDING PROTEIN"/>
    <property type="match status" value="1"/>
</dbReference>
<feature type="signal peptide" evidence="5">
    <location>
        <begin position="1"/>
        <end position="21"/>
    </location>
</feature>
<evidence type="ECO:0000256" key="1">
    <source>
        <dbReference type="ARBA" id="ARBA00009175"/>
    </source>
</evidence>
<protein>
    <submittedName>
        <fullName evidence="6">Molybdate transport system substrate-binding protein</fullName>
    </submittedName>
</protein>
<dbReference type="CDD" id="cd13538">
    <property type="entry name" value="PBP2_ModA_like_1"/>
    <property type="match status" value="1"/>
</dbReference>
<dbReference type="PANTHER" id="PTHR30632">
    <property type="entry name" value="MOLYBDATE-BINDING PERIPLASMIC PROTEIN"/>
    <property type="match status" value="1"/>
</dbReference>
<name>A0A1A9BAM7_9ACTN</name>
<dbReference type="SUPFAM" id="SSF53850">
    <property type="entry name" value="Periplasmic binding protein-like II"/>
    <property type="match status" value="1"/>
</dbReference>
<dbReference type="GO" id="GO:0046872">
    <property type="term" value="F:metal ion binding"/>
    <property type="evidence" value="ECO:0007669"/>
    <property type="project" value="UniProtKB-KW"/>
</dbReference>
<dbReference type="Proteomes" id="UP000199558">
    <property type="component" value="Unassembled WGS sequence"/>
</dbReference>
<dbReference type="EMBL" id="FLRH01000003">
    <property type="protein sequence ID" value="SBT66208.1"/>
    <property type="molecule type" value="Genomic_DNA"/>
</dbReference>
<feature type="chain" id="PRO_5039580841" evidence="5">
    <location>
        <begin position="22"/>
        <end position="263"/>
    </location>
</feature>
<keyword evidence="2 4" id="KW-0479">Metal-binding</keyword>
<accession>A0A1A9BAM7</accession>
<sequence>MTVRRPRATLAGALVAALALAGCGGGPDEPAAGRDGGGRVTVFAAASLTESFTRLGTDFEAAHPGSTVTFNFAGSSALATQITQGAPADVFVAASPATMRTVTDAGDAAGTPVTLVRNQLVVAVPKGNPGRVAGLADLARPGVKVALCAEQVPCGAAARTALDAGGVRLTPVTLEQDVKGALAKLRLGEVDAALVYRTDVRAAAADLDAVEFPESARAVNDYPIVVLRGAGNPEGARAFVDFVRSDAGLAVLTAAGFQAASGS</sequence>
<evidence type="ECO:0000256" key="3">
    <source>
        <dbReference type="ARBA" id="ARBA00022729"/>
    </source>
</evidence>
<dbReference type="Pfam" id="PF13531">
    <property type="entry name" value="SBP_bac_11"/>
    <property type="match status" value="1"/>
</dbReference>
<feature type="binding site" evidence="4">
    <location>
        <position position="47"/>
    </location>
    <ligand>
        <name>molybdate</name>
        <dbReference type="ChEBI" id="CHEBI:36264"/>
    </ligand>
</feature>
<comment type="similarity">
    <text evidence="1">Belongs to the bacterial solute-binding protein ModA family.</text>
</comment>
<dbReference type="STRING" id="946078.GA0070622_3225"/>
<proteinExistence type="inferred from homology"/>
<dbReference type="AlphaFoldDB" id="A0A1A9BAM7"/>
<dbReference type="PROSITE" id="PS51257">
    <property type="entry name" value="PROKAR_LIPOPROTEIN"/>
    <property type="match status" value="1"/>
</dbReference>
<dbReference type="GO" id="GO:0030973">
    <property type="term" value="F:molybdate ion binding"/>
    <property type="evidence" value="ECO:0007669"/>
    <property type="project" value="TreeGrafter"/>
</dbReference>
<keyword evidence="3 5" id="KW-0732">Signal</keyword>
<dbReference type="Gene3D" id="3.40.190.10">
    <property type="entry name" value="Periplasmic binding protein-like II"/>
    <property type="match status" value="2"/>
</dbReference>
<keyword evidence="7" id="KW-1185">Reference proteome</keyword>
<feature type="binding site" evidence="4">
    <location>
        <position position="196"/>
    </location>
    <ligand>
        <name>molybdate</name>
        <dbReference type="ChEBI" id="CHEBI:36264"/>
    </ligand>
</feature>
<dbReference type="OrthoDB" id="9785015at2"/>
<evidence type="ECO:0000313" key="7">
    <source>
        <dbReference type="Proteomes" id="UP000199558"/>
    </source>
</evidence>
<dbReference type="InterPro" id="IPR005950">
    <property type="entry name" value="ModA"/>
</dbReference>
<organism evidence="6 7">
    <name type="scientific">Micromonospora sediminicola</name>
    <dbReference type="NCBI Taxonomy" id="946078"/>
    <lineage>
        <taxon>Bacteria</taxon>
        <taxon>Bacillati</taxon>
        <taxon>Actinomycetota</taxon>
        <taxon>Actinomycetes</taxon>
        <taxon>Micromonosporales</taxon>
        <taxon>Micromonosporaceae</taxon>
        <taxon>Micromonospora</taxon>
    </lineage>
</organism>
<dbReference type="InterPro" id="IPR050682">
    <property type="entry name" value="ModA/WtpA"/>
</dbReference>
<gene>
    <name evidence="6" type="ORF">GA0070622_3225</name>
</gene>
<feature type="binding site" evidence="4">
    <location>
        <position position="178"/>
    </location>
    <ligand>
        <name>molybdate</name>
        <dbReference type="ChEBI" id="CHEBI:36264"/>
    </ligand>
</feature>
<evidence type="ECO:0000256" key="4">
    <source>
        <dbReference type="PIRSR" id="PIRSR004846-1"/>
    </source>
</evidence>
<keyword evidence="4" id="KW-0500">Molybdenum</keyword>
<dbReference type="PIRSF" id="PIRSF004846">
    <property type="entry name" value="ModA"/>
    <property type="match status" value="1"/>
</dbReference>
<dbReference type="GO" id="GO:0015689">
    <property type="term" value="P:molybdate ion transport"/>
    <property type="evidence" value="ECO:0007669"/>
    <property type="project" value="InterPro"/>
</dbReference>